<evidence type="ECO:0000256" key="8">
    <source>
        <dbReference type="HAMAP-Rule" id="MF_01571"/>
    </source>
</evidence>
<dbReference type="InterPro" id="IPR033721">
    <property type="entry name" value="ProRS_core_arch_euk"/>
</dbReference>
<dbReference type="EMBL" id="LACC01000002">
    <property type="protein sequence ID" value="KJZ50944.1"/>
    <property type="molecule type" value="Genomic_DNA"/>
</dbReference>
<keyword evidence="4 8" id="KW-0067">ATP-binding</keyword>
<dbReference type="GO" id="GO:0005524">
    <property type="term" value="F:ATP binding"/>
    <property type="evidence" value="ECO:0007669"/>
    <property type="project" value="UniProtKB-UniRule"/>
</dbReference>
<accession>A0A0F4U3L6</accession>
<evidence type="ECO:0000256" key="5">
    <source>
        <dbReference type="ARBA" id="ARBA00022917"/>
    </source>
</evidence>
<keyword evidence="3 8" id="KW-0547">Nucleotide-binding</keyword>
<dbReference type="InterPro" id="IPR036621">
    <property type="entry name" value="Anticodon-bd_dom_sf"/>
</dbReference>
<dbReference type="PROSITE" id="PS50862">
    <property type="entry name" value="AA_TRNA_LIGASE_II"/>
    <property type="match status" value="1"/>
</dbReference>
<protein>
    <recommendedName>
        <fullName evidence="8">Proline--tRNA ligase</fullName>
        <ecNumber evidence="8">6.1.1.15</ecNumber>
    </recommendedName>
    <alternativeName>
        <fullName evidence="8">Prolyl-tRNA synthetase</fullName>
        <shortName evidence="8">ProRS</shortName>
    </alternativeName>
</protein>
<dbReference type="FunFam" id="3.30.930.10:FF:000037">
    <property type="entry name" value="Proline--tRNA ligase"/>
    <property type="match status" value="1"/>
</dbReference>
<evidence type="ECO:0000313" key="11">
    <source>
        <dbReference type="Proteomes" id="UP000033588"/>
    </source>
</evidence>
<dbReference type="Gene3D" id="3.40.50.800">
    <property type="entry name" value="Anticodon-binding domain"/>
    <property type="match status" value="1"/>
</dbReference>
<feature type="domain" description="Aminoacyl-transfer RNA synthetases class-II family profile" evidence="9">
    <location>
        <begin position="42"/>
        <end position="292"/>
    </location>
</feature>
<dbReference type="OrthoDB" id="9809052at2"/>
<comment type="subcellular location">
    <subcellularLocation>
        <location evidence="8">Cytoplasm</location>
    </subcellularLocation>
</comment>
<evidence type="ECO:0000256" key="1">
    <source>
        <dbReference type="ARBA" id="ARBA00022490"/>
    </source>
</evidence>
<evidence type="ECO:0000256" key="6">
    <source>
        <dbReference type="ARBA" id="ARBA00023146"/>
    </source>
</evidence>
<name>A0A0F4U3L6_PSEFL</name>
<keyword evidence="5 8" id="KW-0648">Protein biosynthesis</keyword>
<dbReference type="GO" id="GO:0005737">
    <property type="term" value="C:cytoplasm"/>
    <property type="evidence" value="ECO:0007669"/>
    <property type="project" value="UniProtKB-SubCell"/>
</dbReference>
<reference evidence="10 11" key="1">
    <citation type="submission" date="2015-03" db="EMBL/GenBank/DDBJ databases">
        <title>Comparative genomics of Pseudomonas insights into diversity of traits involved in vanlence and defense.</title>
        <authorList>
            <person name="Qin Y."/>
        </authorList>
    </citation>
    <scope>NUCLEOTIDE SEQUENCE [LARGE SCALE GENOMIC DNA]</scope>
    <source>
        <strain evidence="10 11">C8</strain>
    </source>
</reference>
<comment type="subunit">
    <text evidence="8">Homodimer.</text>
</comment>
<dbReference type="PANTHER" id="PTHR43382:SF2">
    <property type="entry name" value="BIFUNCTIONAL GLUTAMATE_PROLINE--TRNA LIGASE"/>
    <property type="match status" value="1"/>
</dbReference>
<sequence>MKNAISPTRNENFSDWYQQVITQSEMAENSPVRGCMVIRPWGYGIWEQIQRELDKKIKDTGHSNAYFPLLIPLSFLQKEAEHVEGFAKECAVVTHHRLEKSTDGALTPAGTLEEPLIIRPTSETVIGASFSRWVQSYRDLPLLINQWANVLRWEMRPRIFLRSSEFLWQEGHTVHATHDEALVETLKMLDIYERFTTEHLAIPVIKGEKCSWERFPGAVSTYTIEAMMQDGKALQAGTSHFLGQNFAQSSDIRFVNKEGIKELAWTTSWGVSTRLIGAMIMAHGDDDGLVLPPLVAPTQVVIIPIVRNEQNADAIHDYCKKLQKQICRKKLKGQNLRASVDWRDMNSGEKKWYHIKRGVPVRIEIGIKELEQNVVSYSCRNNCKILLKLDTEDLVNNISKTLATLQKDMLEAAQKRLSDNTTTVTTLDEFKKHFKQNAKLSAFVLAPFSEDKKVEKAIGELGVTVRCIPLKQPEISATCLFTGRKTNMWALYAKSY</sequence>
<dbReference type="SUPFAM" id="SSF55681">
    <property type="entry name" value="Class II aaRS and biotin synthetases"/>
    <property type="match status" value="1"/>
</dbReference>
<dbReference type="GO" id="GO:0017101">
    <property type="term" value="C:aminoacyl-tRNA synthetase multienzyme complex"/>
    <property type="evidence" value="ECO:0007669"/>
    <property type="project" value="TreeGrafter"/>
</dbReference>
<organism evidence="10 11">
    <name type="scientific">Pseudomonas fluorescens</name>
    <dbReference type="NCBI Taxonomy" id="294"/>
    <lineage>
        <taxon>Bacteria</taxon>
        <taxon>Pseudomonadati</taxon>
        <taxon>Pseudomonadota</taxon>
        <taxon>Gammaproteobacteria</taxon>
        <taxon>Pseudomonadales</taxon>
        <taxon>Pseudomonadaceae</taxon>
        <taxon>Pseudomonas</taxon>
    </lineage>
</organism>
<dbReference type="CDD" id="cd00778">
    <property type="entry name" value="ProRS_core_arch_euk"/>
    <property type="match status" value="1"/>
</dbReference>
<dbReference type="InterPro" id="IPR045864">
    <property type="entry name" value="aa-tRNA-synth_II/BPL/LPL"/>
</dbReference>
<dbReference type="InterPro" id="IPR004154">
    <property type="entry name" value="Anticodon-bd"/>
</dbReference>
<dbReference type="Proteomes" id="UP000033588">
    <property type="component" value="Unassembled WGS sequence"/>
</dbReference>
<keyword evidence="1 8" id="KW-0963">Cytoplasm</keyword>
<evidence type="ECO:0000259" key="9">
    <source>
        <dbReference type="PROSITE" id="PS50862"/>
    </source>
</evidence>
<dbReference type="InterPro" id="IPR016061">
    <property type="entry name" value="Pro-tRNA_ligase_II_C"/>
</dbReference>
<comment type="caution">
    <text evidence="10">The sequence shown here is derived from an EMBL/GenBank/DDBJ whole genome shotgun (WGS) entry which is preliminary data.</text>
</comment>
<keyword evidence="6 8" id="KW-0030">Aminoacyl-tRNA synthetase</keyword>
<dbReference type="GO" id="GO:0004827">
    <property type="term" value="F:proline-tRNA ligase activity"/>
    <property type="evidence" value="ECO:0007669"/>
    <property type="project" value="UniProtKB-UniRule"/>
</dbReference>
<comment type="similarity">
    <text evidence="8">Belongs to the class-II aminoacyl-tRNA synthetase family. ProS type 3 subfamily.</text>
</comment>
<comment type="domain">
    <text evidence="8">Consists of three domains: the N-terminal catalytic domain, the anticodon-binding domain and the C-terminal extension.</text>
</comment>
<proteinExistence type="inferred from homology"/>
<dbReference type="GO" id="GO:0006433">
    <property type="term" value="P:prolyl-tRNA aminoacylation"/>
    <property type="evidence" value="ECO:0007669"/>
    <property type="project" value="UniProtKB-UniRule"/>
</dbReference>
<dbReference type="Gene3D" id="3.30.110.30">
    <property type="entry name" value="C-terminal domain of ProRS"/>
    <property type="match status" value="1"/>
</dbReference>
<dbReference type="PANTHER" id="PTHR43382">
    <property type="entry name" value="PROLYL-TRNA SYNTHETASE"/>
    <property type="match status" value="1"/>
</dbReference>
<dbReference type="RefSeq" id="WP_046037394.1">
    <property type="nucleotide sequence ID" value="NZ_LACC01000002.1"/>
</dbReference>
<dbReference type="Pfam" id="PF00587">
    <property type="entry name" value="tRNA-synt_2b"/>
    <property type="match status" value="1"/>
</dbReference>
<dbReference type="Gene3D" id="3.30.930.10">
    <property type="entry name" value="Bira Bifunctional Protein, Domain 2"/>
    <property type="match status" value="1"/>
</dbReference>
<dbReference type="InterPro" id="IPR017449">
    <property type="entry name" value="Pro-tRNA_synth_II"/>
</dbReference>
<dbReference type="NCBIfam" id="TIGR00408">
    <property type="entry name" value="proS_fam_I"/>
    <property type="match status" value="1"/>
</dbReference>
<dbReference type="InterPro" id="IPR002314">
    <property type="entry name" value="aa-tRNA-synt_IIb"/>
</dbReference>
<comment type="function">
    <text evidence="8">Catalyzes the attachment of proline to tRNA(Pro) in a two-step reaction: proline is first activated by ATP to form Pro-AMP and then transferred to the acceptor end of tRNA(Pro).</text>
</comment>
<dbReference type="Pfam" id="PF09180">
    <property type="entry name" value="ProRS-C_1"/>
    <property type="match status" value="1"/>
</dbReference>
<dbReference type="HAMAP" id="MF_01571">
    <property type="entry name" value="Pro_tRNA_synth_type3"/>
    <property type="match status" value="1"/>
</dbReference>
<dbReference type="SMART" id="SM00946">
    <property type="entry name" value="ProRS-C_1"/>
    <property type="match status" value="1"/>
</dbReference>
<evidence type="ECO:0000256" key="3">
    <source>
        <dbReference type="ARBA" id="ARBA00022741"/>
    </source>
</evidence>
<gene>
    <name evidence="8" type="primary">proS</name>
    <name evidence="10" type="ORF">VC35_01825</name>
</gene>
<dbReference type="SUPFAM" id="SSF52954">
    <property type="entry name" value="Class II aaRS ABD-related"/>
    <property type="match status" value="1"/>
</dbReference>
<comment type="catalytic activity">
    <reaction evidence="7 8">
        <text>tRNA(Pro) + L-proline + ATP = L-prolyl-tRNA(Pro) + AMP + diphosphate</text>
        <dbReference type="Rhea" id="RHEA:14305"/>
        <dbReference type="Rhea" id="RHEA-COMP:9700"/>
        <dbReference type="Rhea" id="RHEA-COMP:9702"/>
        <dbReference type="ChEBI" id="CHEBI:30616"/>
        <dbReference type="ChEBI" id="CHEBI:33019"/>
        <dbReference type="ChEBI" id="CHEBI:60039"/>
        <dbReference type="ChEBI" id="CHEBI:78442"/>
        <dbReference type="ChEBI" id="CHEBI:78532"/>
        <dbReference type="ChEBI" id="CHEBI:456215"/>
        <dbReference type="EC" id="6.1.1.15"/>
    </reaction>
</comment>
<dbReference type="PATRIC" id="fig|294.132.peg.2357"/>
<evidence type="ECO:0000256" key="7">
    <source>
        <dbReference type="ARBA" id="ARBA00047671"/>
    </source>
</evidence>
<keyword evidence="2 8" id="KW-0436">Ligase</keyword>
<dbReference type="AlphaFoldDB" id="A0A0F4U3L6"/>
<evidence type="ECO:0000256" key="4">
    <source>
        <dbReference type="ARBA" id="ARBA00022840"/>
    </source>
</evidence>
<dbReference type="InterPro" id="IPR004499">
    <property type="entry name" value="Pro-tRNA-ligase_IIa_arc-type"/>
</dbReference>
<dbReference type="EC" id="6.1.1.15" evidence="8"/>
<evidence type="ECO:0000256" key="2">
    <source>
        <dbReference type="ARBA" id="ARBA00022598"/>
    </source>
</evidence>
<dbReference type="InterPro" id="IPR006195">
    <property type="entry name" value="aa-tRNA-synth_II"/>
</dbReference>
<evidence type="ECO:0000313" key="10">
    <source>
        <dbReference type="EMBL" id="KJZ50944.1"/>
    </source>
</evidence>
<dbReference type="Pfam" id="PF03129">
    <property type="entry name" value="HGTP_anticodon"/>
    <property type="match status" value="1"/>
</dbReference>
<dbReference type="SUPFAM" id="SSF64586">
    <property type="entry name" value="C-terminal domain of ProRS"/>
    <property type="match status" value="1"/>
</dbReference>